<feature type="region of interest" description="Disordered" evidence="1">
    <location>
        <begin position="142"/>
        <end position="171"/>
    </location>
</feature>
<sequence>MPSIPLTSYITGQSKVKQHTVERLEGIVCLLGCQGSPLKCSSEWNDDVTFNKNLNSDDKTNPEENMGANMRPPTSSSTLTSQDGTAEDQSIKKKKRFCDLVSHTENERRAEEAYHIMKNSAKRNDYTALGLYDNQQIVTNRTPISTSEPRAIPSPSTSDISLNSEIKQIRN</sequence>
<protein>
    <submittedName>
        <fullName evidence="2">Uncharacterized protein</fullName>
    </submittedName>
</protein>
<feature type="region of interest" description="Disordered" evidence="1">
    <location>
        <begin position="51"/>
        <end position="91"/>
    </location>
</feature>
<name>A0A7R9CRA2_TIMCR</name>
<gene>
    <name evidence="2" type="ORF">TCEB3V08_LOCUS5352</name>
</gene>
<evidence type="ECO:0000313" key="2">
    <source>
        <dbReference type="EMBL" id="CAD7400134.1"/>
    </source>
</evidence>
<reference evidence="2" key="1">
    <citation type="submission" date="2020-11" db="EMBL/GenBank/DDBJ databases">
        <authorList>
            <person name="Tran Van P."/>
        </authorList>
    </citation>
    <scope>NUCLEOTIDE SEQUENCE</scope>
</reference>
<feature type="compositionally biased region" description="Polar residues" evidence="1">
    <location>
        <begin position="72"/>
        <end position="88"/>
    </location>
</feature>
<dbReference type="AlphaFoldDB" id="A0A7R9CRA2"/>
<dbReference type="EMBL" id="OC317996">
    <property type="protein sequence ID" value="CAD7400134.1"/>
    <property type="molecule type" value="Genomic_DNA"/>
</dbReference>
<accession>A0A7R9CRA2</accession>
<evidence type="ECO:0000256" key="1">
    <source>
        <dbReference type="SAM" id="MobiDB-lite"/>
    </source>
</evidence>
<organism evidence="2">
    <name type="scientific">Timema cristinae</name>
    <name type="common">Walking stick</name>
    <dbReference type="NCBI Taxonomy" id="61476"/>
    <lineage>
        <taxon>Eukaryota</taxon>
        <taxon>Metazoa</taxon>
        <taxon>Ecdysozoa</taxon>
        <taxon>Arthropoda</taxon>
        <taxon>Hexapoda</taxon>
        <taxon>Insecta</taxon>
        <taxon>Pterygota</taxon>
        <taxon>Neoptera</taxon>
        <taxon>Polyneoptera</taxon>
        <taxon>Phasmatodea</taxon>
        <taxon>Timematodea</taxon>
        <taxon>Timematoidea</taxon>
        <taxon>Timematidae</taxon>
        <taxon>Timema</taxon>
    </lineage>
</organism>
<proteinExistence type="predicted"/>